<dbReference type="InterPro" id="IPR001279">
    <property type="entry name" value="Metallo-B-lactamas"/>
</dbReference>
<dbReference type="PANTHER" id="PTHR23131:SF0">
    <property type="entry name" value="ENDORIBONUCLEASE LACTB2"/>
    <property type="match status" value="1"/>
</dbReference>
<keyword evidence="3" id="KW-1185">Reference proteome</keyword>
<evidence type="ECO:0000259" key="1">
    <source>
        <dbReference type="SMART" id="SM00849"/>
    </source>
</evidence>
<protein>
    <submittedName>
        <fullName evidence="2">Glyoxylase-like metal-dependent hydrolase (Beta-lactamase superfamily II)</fullName>
    </submittedName>
</protein>
<dbReference type="GO" id="GO:0016787">
    <property type="term" value="F:hydrolase activity"/>
    <property type="evidence" value="ECO:0007669"/>
    <property type="project" value="UniProtKB-KW"/>
</dbReference>
<dbReference type="EMBL" id="RJKN01000002">
    <property type="protein sequence ID" value="ROP44586.1"/>
    <property type="molecule type" value="Genomic_DNA"/>
</dbReference>
<dbReference type="InterPro" id="IPR036388">
    <property type="entry name" value="WH-like_DNA-bd_sf"/>
</dbReference>
<keyword evidence="2" id="KW-0378">Hydrolase</keyword>
<dbReference type="AlphaFoldDB" id="A0A3N1HQ56"/>
<dbReference type="InParanoid" id="A0A3N1HQ56"/>
<reference evidence="2 3" key="1">
    <citation type="journal article" date="2015" name="Stand. Genomic Sci.">
        <title>Genomic Encyclopedia of Bacterial and Archaeal Type Strains, Phase III: the genomes of soil and plant-associated and newly described type strains.</title>
        <authorList>
            <person name="Whitman W.B."/>
            <person name="Woyke T."/>
            <person name="Klenk H.P."/>
            <person name="Zhou Y."/>
            <person name="Lilburn T.G."/>
            <person name="Beck B.J."/>
            <person name="De Vos P."/>
            <person name="Vandamme P."/>
            <person name="Eisen J.A."/>
            <person name="Garrity G."/>
            <person name="Hugenholtz P."/>
            <person name="Kyrpides N.C."/>
        </authorList>
    </citation>
    <scope>NUCLEOTIDE SEQUENCE [LARGE SCALE GENOMIC DNA]</scope>
    <source>
        <strain evidence="2 3">CECT 7306</strain>
    </source>
</reference>
<dbReference type="Pfam" id="PF00753">
    <property type="entry name" value="Lactamase_B"/>
    <property type="match status" value="1"/>
</dbReference>
<evidence type="ECO:0000313" key="3">
    <source>
        <dbReference type="Proteomes" id="UP000276232"/>
    </source>
</evidence>
<dbReference type="Proteomes" id="UP000276232">
    <property type="component" value="Unassembled WGS sequence"/>
</dbReference>
<name>A0A3N1HQ56_9ACTN</name>
<evidence type="ECO:0000313" key="2">
    <source>
        <dbReference type="EMBL" id="ROP44586.1"/>
    </source>
</evidence>
<dbReference type="InterPro" id="IPR050662">
    <property type="entry name" value="Sec-metab_biosynth-thioest"/>
</dbReference>
<proteinExistence type="predicted"/>
<dbReference type="CDD" id="cd16278">
    <property type="entry name" value="metallo-hydrolase-like_MBL-fold"/>
    <property type="match status" value="1"/>
</dbReference>
<dbReference type="SUPFAM" id="SSF56281">
    <property type="entry name" value="Metallo-hydrolase/oxidoreductase"/>
    <property type="match status" value="1"/>
</dbReference>
<sequence>MSDGAAGPWAGGRVAPLARCVLAPNPGPMTLDGTNTWLLGAPGAGACVVVDPGPDDAVHRAAVLEAAAEHGGVALVLLTHHHLDHSAGARDLAVAASGEEVRVVVRAADPALCWSPDGATPAPLVDGEVVAVPGGRLHVLGTPGHTRDSVCLLLEADAGGAPLLLTGDTVLGRGTSVVAHPDGDLAAYLASLGRLAEEVGEAQVQRLLPGHGPVRDDALGVLRGYLAHRRERLEQVRAAVAAGARTPEEVVAAVYPGLADDLVAPAVRSTAAALAVVAAEGPPGSGGVSAPGG</sequence>
<dbReference type="InterPro" id="IPR036866">
    <property type="entry name" value="RibonucZ/Hydroxyglut_hydro"/>
</dbReference>
<comment type="caution">
    <text evidence="2">The sequence shown here is derived from an EMBL/GenBank/DDBJ whole genome shotgun (WGS) entry which is preliminary data.</text>
</comment>
<dbReference type="SMART" id="SM00849">
    <property type="entry name" value="Lactamase_B"/>
    <property type="match status" value="1"/>
</dbReference>
<organism evidence="2 3">
    <name type="scientific">Pseudokineococcus lusitanus</name>
    <dbReference type="NCBI Taxonomy" id="763993"/>
    <lineage>
        <taxon>Bacteria</taxon>
        <taxon>Bacillati</taxon>
        <taxon>Actinomycetota</taxon>
        <taxon>Actinomycetes</taxon>
        <taxon>Kineosporiales</taxon>
        <taxon>Kineosporiaceae</taxon>
        <taxon>Pseudokineococcus</taxon>
    </lineage>
</organism>
<dbReference type="PANTHER" id="PTHR23131">
    <property type="entry name" value="ENDORIBONUCLEASE LACTB2"/>
    <property type="match status" value="1"/>
</dbReference>
<gene>
    <name evidence="2" type="ORF">EDC03_0708</name>
</gene>
<dbReference type="FunCoup" id="A0A3N1HQ56">
    <property type="interactions" value="215"/>
</dbReference>
<dbReference type="RefSeq" id="WP_199719914.1">
    <property type="nucleotide sequence ID" value="NZ_RJKN01000002.1"/>
</dbReference>
<accession>A0A3N1HQ56</accession>
<dbReference type="Gene3D" id="3.60.15.10">
    <property type="entry name" value="Ribonuclease Z/Hydroxyacylglutathione hydrolase-like"/>
    <property type="match status" value="1"/>
</dbReference>
<dbReference type="Gene3D" id="1.10.10.10">
    <property type="entry name" value="Winged helix-like DNA-binding domain superfamily/Winged helix DNA-binding domain"/>
    <property type="match status" value="1"/>
</dbReference>
<feature type="domain" description="Metallo-beta-lactamase" evidence="1">
    <location>
        <begin position="33"/>
        <end position="211"/>
    </location>
</feature>